<feature type="domain" description="VLIG-type G" evidence="2">
    <location>
        <begin position="659"/>
        <end position="903"/>
    </location>
</feature>
<dbReference type="Proteomes" id="UP000694545">
    <property type="component" value="Unplaced"/>
</dbReference>
<reference evidence="3" key="2">
    <citation type="submission" date="2025-09" db="UniProtKB">
        <authorList>
            <consortium name="Ensembl"/>
        </authorList>
    </citation>
    <scope>IDENTIFICATION</scope>
</reference>
<dbReference type="InterPro" id="IPR052986">
    <property type="entry name" value="VLIG_GTPase"/>
</dbReference>
<reference evidence="3" key="1">
    <citation type="submission" date="2025-08" db="UniProtKB">
        <authorList>
            <consortium name="Ensembl"/>
        </authorList>
    </citation>
    <scope>IDENTIFICATION</scope>
</reference>
<dbReference type="Pfam" id="PF25496">
    <property type="entry name" value="URGCP"/>
    <property type="match status" value="1"/>
</dbReference>
<name>A0A8D2LQJ6_VARKO</name>
<dbReference type="PROSITE" id="PS51717">
    <property type="entry name" value="G_VLIG"/>
    <property type="match status" value="1"/>
</dbReference>
<comment type="similarity">
    <text evidence="1">Belongs to the TRAFAC class dynamin-like GTPase superfamily. Very large inducible GTPase (VLIG) family.</text>
</comment>
<evidence type="ECO:0000256" key="1">
    <source>
        <dbReference type="ARBA" id="ARBA00006828"/>
    </source>
</evidence>
<dbReference type="PANTHER" id="PTHR14819">
    <property type="entry name" value="GTP-BINDING"/>
    <property type="match status" value="1"/>
</dbReference>
<accession>A0A8D2LQJ6</accession>
<dbReference type="PANTHER" id="PTHR14819:SF9">
    <property type="entry name" value="UP-REGULATOR OF CELL PROLIFERATION-LIKE"/>
    <property type="match status" value="1"/>
</dbReference>
<protein>
    <recommendedName>
        <fullName evidence="2">VLIG-type G domain-containing protein</fullName>
    </recommendedName>
</protein>
<dbReference type="InterPro" id="IPR027417">
    <property type="entry name" value="P-loop_NTPase"/>
</dbReference>
<evidence type="ECO:0000313" key="4">
    <source>
        <dbReference type="Proteomes" id="UP000694545"/>
    </source>
</evidence>
<keyword evidence="4" id="KW-1185">Reference proteome</keyword>
<dbReference type="InterPro" id="IPR057365">
    <property type="entry name" value="URGCP"/>
</dbReference>
<dbReference type="Gene3D" id="3.40.50.300">
    <property type="entry name" value="P-loop containing nucleotide triphosphate hydrolases"/>
    <property type="match status" value="1"/>
</dbReference>
<dbReference type="AlphaFoldDB" id="A0A8D2LQJ6"/>
<dbReference type="Ensembl" id="ENSVKKT00000025539.1">
    <property type="protein sequence ID" value="ENSVKKP00000024931.1"/>
    <property type="gene ID" value="ENSVKKG00000016409.1"/>
</dbReference>
<dbReference type="GO" id="GO:0005525">
    <property type="term" value="F:GTP binding"/>
    <property type="evidence" value="ECO:0007669"/>
    <property type="project" value="InterPro"/>
</dbReference>
<organism evidence="3 4">
    <name type="scientific">Varanus komodoensis</name>
    <name type="common">Komodo dragon</name>
    <dbReference type="NCBI Taxonomy" id="61221"/>
    <lineage>
        <taxon>Eukaryota</taxon>
        <taxon>Metazoa</taxon>
        <taxon>Chordata</taxon>
        <taxon>Craniata</taxon>
        <taxon>Vertebrata</taxon>
        <taxon>Euteleostomi</taxon>
        <taxon>Lepidosauria</taxon>
        <taxon>Squamata</taxon>
        <taxon>Bifurcata</taxon>
        <taxon>Unidentata</taxon>
        <taxon>Episquamata</taxon>
        <taxon>Toxicofera</taxon>
        <taxon>Anguimorpha</taxon>
        <taxon>Paleoanguimorpha</taxon>
        <taxon>Varanoidea</taxon>
        <taxon>Varanidae</taxon>
        <taxon>Varanus</taxon>
    </lineage>
</organism>
<proteinExistence type="inferred from homology"/>
<evidence type="ECO:0000313" key="3">
    <source>
        <dbReference type="Ensembl" id="ENSVKKP00000024931.1"/>
    </source>
</evidence>
<sequence length="905" mass="103731">MSVLNGGSYQNTEGETLAAASPHIYKEATMKINSKLWATSIKIMVFLYFSVEKRQALQNVLCKLKLETHKSNKLSLREVLEINLGSLKEATPQKLGDLPWHFLRKVLSLNVTARNTNLEQGQLNYQEMREKEEGKLFSENIFFTNENISMNTLDVLCAVLLCSDSFLQQEILSKMSLCQFALPLLLPPLESPTCTLMLWAMRDIVKKWRPHSMAESRGFKEESLVAASMPTISFVRMGNLQLSKSNLLNVFLSPSQQHHNFFQHRDMECGTIPREIADGLVEMAWYFPGGQQSSDLFPEPVAVANLRGDVELHRVQFSFLTQVSSAVFIFTEHIGQKEYDFLSSLKDPSTQYYFILECESKECNETLTFLNKLAPVLKFNTSHVLAKAATRNKAEFVEKLRSTVGKIITSCKRISIEEMVAVTGDCKIQVDEHNQECQNAFRWAQQITQDIKDVVTYKKEMLILQGDLWTNLAKLEKELCRTERQGDIPLENYKSELTGKLLEIRKEQKKHGLSTDMIKFINGIKCLKFDEKHCFLKWMKYMLDHIARENFSRLQEEYKEKCKVLGYSGQSISDTEREISFSSLGVEHFIRELGQFYEAEYSVTKGSQIKSQFNNFPSIAADLMLEGFPLELMDGDAFNIPLQWITDVLHDLNNKVGGQSKLMVIAVLGMQSTGKSTLLNVMFGLQYPVSSGQCTRGVFMTLLHVREHLSKDLGCDFILVIDTEGLKASELAKLEDSYQHDNELATLVSGLSDITIVNMAMENATEMKNILQIVSHAFLRMGRIGQKPSCLFVHQNVSDVSAHDQNMRDRKHLLEQLNEIAKAVAKMEKFERNITFIDIMDYDLEKHHWYIPGLWHGVPPMAPVSRGYCEKVFELKKYMFEFIRSDLYKRTRKDIPQFIEWVKSI</sequence>
<dbReference type="Pfam" id="PF25683">
    <property type="entry name" value="URGCP_GTPase"/>
    <property type="match status" value="1"/>
</dbReference>
<dbReference type="OMA" id="INIAMEH"/>
<dbReference type="InterPro" id="IPR030383">
    <property type="entry name" value="G_VLIG_dom"/>
</dbReference>
<evidence type="ECO:0000259" key="2">
    <source>
        <dbReference type="PROSITE" id="PS51717"/>
    </source>
</evidence>
<dbReference type="SUPFAM" id="SSF52540">
    <property type="entry name" value="P-loop containing nucleoside triphosphate hydrolases"/>
    <property type="match status" value="1"/>
</dbReference>